<evidence type="ECO:0000313" key="2">
    <source>
        <dbReference type="Proteomes" id="UP000318864"/>
    </source>
</evidence>
<dbReference type="SUPFAM" id="SSF46785">
    <property type="entry name" value="Winged helix' DNA-binding domain"/>
    <property type="match status" value="1"/>
</dbReference>
<dbReference type="OrthoDB" id="10985at2157"/>
<comment type="caution">
    <text evidence="1">The sequence shown here is derived from an EMBL/GenBank/DDBJ whole genome shotgun (WGS) entry which is preliminary data.</text>
</comment>
<evidence type="ECO:0000313" key="1">
    <source>
        <dbReference type="EMBL" id="THE63055.1"/>
    </source>
</evidence>
<dbReference type="AlphaFoldDB" id="A0A4S3TJH6"/>
<name>A0A4S3TJH6_9EURY</name>
<sequence>MALERSSPADEQDLETVVGVLNDAGCRRIVAVLEEPMTVDEIAEATDQPQSTTYRKLDRLTEASLVTETTGVRRGRYQKARYVTDFDRVTVDLDDDRELRATVDRSPNRALGIWSNVRREP</sequence>
<dbReference type="Pfam" id="PF12840">
    <property type="entry name" value="HTH_20"/>
    <property type="match status" value="1"/>
</dbReference>
<dbReference type="InterPro" id="IPR011991">
    <property type="entry name" value="ArsR-like_HTH"/>
</dbReference>
<keyword evidence="2" id="KW-1185">Reference proteome</keyword>
<dbReference type="CDD" id="cd00090">
    <property type="entry name" value="HTH_ARSR"/>
    <property type="match status" value="1"/>
</dbReference>
<dbReference type="Gene3D" id="1.10.10.10">
    <property type="entry name" value="Winged helix-like DNA-binding domain superfamily/Winged helix DNA-binding domain"/>
    <property type="match status" value="1"/>
</dbReference>
<accession>A0A4S3TJH6</accession>
<dbReference type="EMBL" id="RBZW01000076">
    <property type="protein sequence ID" value="THE63055.1"/>
    <property type="molecule type" value="Genomic_DNA"/>
</dbReference>
<proteinExistence type="predicted"/>
<gene>
    <name evidence="1" type="ORF">D8Y22_21690</name>
</gene>
<organism evidence="1 2">
    <name type="scientific">Salinadaptatus halalkaliphilus</name>
    <dbReference type="NCBI Taxonomy" id="2419781"/>
    <lineage>
        <taxon>Archaea</taxon>
        <taxon>Methanobacteriati</taxon>
        <taxon>Methanobacteriota</taxon>
        <taxon>Stenosarchaea group</taxon>
        <taxon>Halobacteria</taxon>
        <taxon>Halobacteriales</taxon>
        <taxon>Natrialbaceae</taxon>
        <taxon>Salinadaptatus</taxon>
    </lineage>
</organism>
<dbReference type="InterPro" id="IPR036390">
    <property type="entry name" value="WH_DNA-bd_sf"/>
</dbReference>
<dbReference type="InterPro" id="IPR036388">
    <property type="entry name" value="WH-like_DNA-bd_sf"/>
</dbReference>
<dbReference type="RefSeq" id="WP_141466692.1">
    <property type="nucleotide sequence ID" value="NZ_RBZW01000076.1"/>
</dbReference>
<dbReference type="Proteomes" id="UP000318864">
    <property type="component" value="Unassembled WGS sequence"/>
</dbReference>
<protein>
    <submittedName>
        <fullName evidence="1">ArsR family transcriptional regulator</fullName>
    </submittedName>
</protein>
<reference evidence="1 2" key="1">
    <citation type="submission" date="2018-10" db="EMBL/GenBank/DDBJ databases">
        <title>Natronolimnobius sp. XQ-INN 246 isolated from Inner Mongolia Autonomous Region of China.</title>
        <authorList>
            <person name="Xue Q."/>
        </authorList>
    </citation>
    <scope>NUCLEOTIDE SEQUENCE [LARGE SCALE GENOMIC DNA]</scope>
    <source>
        <strain evidence="1 2">XQ-INN 246</strain>
    </source>
</reference>